<dbReference type="AlphaFoldDB" id="A0A1W6N4J9"/>
<reference evidence="2 3" key="1">
    <citation type="submission" date="2014-06" db="EMBL/GenBank/DDBJ databases">
        <title>The genome of the endonuclear symbiont Nucleicultrix amoebiphila.</title>
        <authorList>
            <person name="Schulz F."/>
            <person name="Horn M."/>
        </authorList>
    </citation>
    <scope>NUCLEOTIDE SEQUENCE [LARGE SCALE GENOMIC DNA]</scope>
    <source>
        <strain evidence="2 3">FS5</strain>
    </source>
</reference>
<dbReference type="RefSeq" id="WP_085784294.1">
    <property type="nucleotide sequence ID" value="NZ_CP008743.1"/>
</dbReference>
<name>A0A1W6N4J9_9PROT</name>
<protein>
    <recommendedName>
        <fullName evidence="4">DUF465 domain-containing protein</fullName>
    </recommendedName>
</protein>
<gene>
    <name evidence="2" type="ORF">GQ61_05300</name>
</gene>
<evidence type="ECO:0000256" key="1">
    <source>
        <dbReference type="SAM" id="Coils"/>
    </source>
</evidence>
<evidence type="ECO:0000313" key="3">
    <source>
        <dbReference type="Proteomes" id="UP000237351"/>
    </source>
</evidence>
<dbReference type="Gene3D" id="6.10.280.50">
    <property type="match status" value="1"/>
</dbReference>
<feature type="coiled-coil region" evidence="1">
    <location>
        <begin position="4"/>
        <end position="59"/>
    </location>
</feature>
<accession>A0A1W6N4J9</accession>
<keyword evidence="1" id="KW-0175">Coiled coil</keyword>
<sequence>MDQQEILKAQLDKLAKEHRELDSLIGQMMRANVVDQVAIKRLKKRKLILKDQVEKIKSILLPDIIA</sequence>
<dbReference type="Proteomes" id="UP000237351">
    <property type="component" value="Chromosome"/>
</dbReference>
<dbReference type="STRING" id="1414854.GQ61_05300"/>
<dbReference type="KEGG" id="naf:GQ61_05300"/>
<proteinExistence type="predicted"/>
<dbReference type="OrthoDB" id="7869924at2"/>
<dbReference type="InterPro" id="IPR007420">
    <property type="entry name" value="DUF465"/>
</dbReference>
<dbReference type="Pfam" id="PF04325">
    <property type="entry name" value="DUF465"/>
    <property type="match status" value="1"/>
</dbReference>
<dbReference type="InterPro" id="IPR038444">
    <property type="entry name" value="DUF465_sf"/>
</dbReference>
<evidence type="ECO:0008006" key="4">
    <source>
        <dbReference type="Google" id="ProtNLM"/>
    </source>
</evidence>
<organism evidence="2 3">
    <name type="scientific">Candidatus Nucleicultrix amoebiphila FS5</name>
    <dbReference type="NCBI Taxonomy" id="1414854"/>
    <lineage>
        <taxon>Bacteria</taxon>
        <taxon>Pseudomonadati</taxon>
        <taxon>Pseudomonadota</taxon>
        <taxon>Alphaproteobacteria</taxon>
        <taxon>Holosporales</taxon>
        <taxon>Candidatus Nucleicultricaceae</taxon>
        <taxon>Candidatus Nucleicultrix</taxon>
    </lineage>
</organism>
<dbReference type="EMBL" id="CP008743">
    <property type="protein sequence ID" value="ARN84800.1"/>
    <property type="molecule type" value="Genomic_DNA"/>
</dbReference>
<keyword evidence="3" id="KW-1185">Reference proteome</keyword>
<evidence type="ECO:0000313" key="2">
    <source>
        <dbReference type="EMBL" id="ARN84800.1"/>
    </source>
</evidence>